<proteinExistence type="predicted"/>
<feature type="compositionally biased region" description="Basic and acidic residues" evidence="1">
    <location>
        <begin position="33"/>
        <end position="48"/>
    </location>
</feature>
<organism evidence="2 3">
    <name type="scientific">Naegleria lovaniensis</name>
    <name type="common">Amoeba</name>
    <dbReference type="NCBI Taxonomy" id="51637"/>
    <lineage>
        <taxon>Eukaryota</taxon>
        <taxon>Discoba</taxon>
        <taxon>Heterolobosea</taxon>
        <taxon>Tetramitia</taxon>
        <taxon>Eutetramitia</taxon>
        <taxon>Vahlkampfiidae</taxon>
        <taxon>Naegleria</taxon>
    </lineage>
</organism>
<dbReference type="EMBL" id="PYSW02000001">
    <property type="protein sequence ID" value="KAG2393861.1"/>
    <property type="molecule type" value="Genomic_DNA"/>
</dbReference>
<protein>
    <submittedName>
        <fullName evidence="2">Uncharacterized protein</fullName>
    </submittedName>
</protein>
<sequence>MKALNMKPYYPPNQEERNNCGIQNTEQMYTFPPKHDASTDSFHDHLNSSDDGGDSHTSSVDSVSSSSPPISTCNEYCKCSLMDGMFSPPKNKLKKTANHIFKGNIAAVTTSMDTQKREIKFFDIKKKVRKKVRRVDQLMPYETILRFETVPVDSRTNMNTSKSNLTNNNVPLAPMIHESSPPETTKTSRRPPRYSISIQELLN</sequence>
<feature type="region of interest" description="Disordered" evidence="1">
    <location>
        <begin position="158"/>
        <end position="203"/>
    </location>
</feature>
<dbReference type="AlphaFoldDB" id="A0AA88KS43"/>
<accession>A0AA88KS43</accession>
<dbReference type="GeneID" id="68096080"/>
<feature type="compositionally biased region" description="Polar residues" evidence="1">
    <location>
        <begin position="158"/>
        <end position="170"/>
    </location>
</feature>
<reference evidence="2 3" key="1">
    <citation type="journal article" date="2018" name="BMC Genomics">
        <title>The genome of Naegleria lovaniensis, the basis for a comparative approach to unravel pathogenicity factors of the human pathogenic amoeba N. fowleri.</title>
        <authorList>
            <person name="Liechti N."/>
            <person name="Schurch N."/>
            <person name="Bruggmann R."/>
            <person name="Wittwer M."/>
        </authorList>
    </citation>
    <scope>NUCLEOTIDE SEQUENCE [LARGE SCALE GENOMIC DNA]</scope>
    <source>
        <strain evidence="2 3">ATCC 30569</strain>
    </source>
</reference>
<evidence type="ECO:0000313" key="2">
    <source>
        <dbReference type="EMBL" id="KAG2393861.1"/>
    </source>
</evidence>
<name>A0AA88KS43_NAELO</name>
<feature type="region of interest" description="Disordered" evidence="1">
    <location>
        <begin position="30"/>
        <end position="70"/>
    </location>
</feature>
<evidence type="ECO:0000313" key="3">
    <source>
        <dbReference type="Proteomes" id="UP000816034"/>
    </source>
</evidence>
<feature type="compositionally biased region" description="Low complexity" evidence="1">
    <location>
        <begin position="55"/>
        <end position="70"/>
    </location>
</feature>
<keyword evidence="3" id="KW-1185">Reference proteome</keyword>
<dbReference type="RefSeq" id="XP_044555755.1">
    <property type="nucleotide sequence ID" value="XM_044693174.1"/>
</dbReference>
<gene>
    <name evidence="2" type="ORF">C9374_003625</name>
</gene>
<evidence type="ECO:0000256" key="1">
    <source>
        <dbReference type="SAM" id="MobiDB-lite"/>
    </source>
</evidence>
<dbReference type="Proteomes" id="UP000816034">
    <property type="component" value="Unassembled WGS sequence"/>
</dbReference>
<comment type="caution">
    <text evidence="2">The sequence shown here is derived from an EMBL/GenBank/DDBJ whole genome shotgun (WGS) entry which is preliminary data.</text>
</comment>